<keyword evidence="8 9" id="KW-0807">Transducer</keyword>
<dbReference type="AlphaFoldDB" id="A0A074ZEH4"/>
<feature type="transmembrane region" description="Helical" evidence="12">
    <location>
        <begin position="562"/>
        <end position="591"/>
    </location>
</feature>
<evidence type="ECO:0000256" key="8">
    <source>
        <dbReference type="ARBA" id="ARBA00023224"/>
    </source>
</evidence>
<reference evidence="14 15" key="1">
    <citation type="submission" date="2013-11" db="EMBL/GenBank/DDBJ databases">
        <title>Opisthorchis viverrini - life in the bile duct.</title>
        <authorList>
            <person name="Young N.D."/>
            <person name="Nagarajan N."/>
            <person name="Lin S.J."/>
            <person name="Korhonen P.K."/>
            <person name="Jex A.R."/>
            <person name="Hall R.S."/>
            <person name="Safavi-Hemami H."/>
            <person name="Kaewkong W."/>
            <person name="Bertrand D."/>
            <person name="Gao S."/>
            <person name="Seet Q."/>
            <person name="Wongkham S."/>
            <person name="Teh B.T."/>
            <person name="Wongkham C."/>
            <person name="Intapan P.M."/>
            <person name="Maleewong W."/>
            <person name="Yang X."/>
            <person name="Hu M."/>
            <person name="Wang Z."/>
            <person name="Hofmann A."/>
            <person name="Sternberg P.W."/>
            <person name="Tan P."/>
            <person name="Wang J."/>
            <person name="Gasser R.B."/>
        </authorList>
    </citation>
    <scope>NUCLEOTIDE SEQUENCE [LARGE SCALE GENOMIC DNA]</scope>
</reference>
<dbReference type="Gene3D" id="1.20.1070.10">
    <property type="entry name" value="Rhodopsin 7-helix transmembrane proteins"/>
    <property type="match status" value="2"/>
</dbReference>
<keyword evidence="7 9" id="KW-0675">Receptor</keyword>
<evidence type="ECO:0000256" key="11">
    <source>
        <dbReference type="SAM" id="MobiDB-lite"/>
    </source>
</evidence>
<comment type="subcellular location">
    <subcellularLocation>
        <location evidence="1">Cell membrane</location>
        <topology evidence="1">Multi-pass membrane protein</topology>
    </subcellularLocation>
</comment>
<feature type="transmembrane region" description="Helical" evidence="12">
    <location>
        <begin position="182"/>
        <end position="203"/>
    </location>
</feature>
<feature type="transmembrane region" description="Helical" evidence="12">
    <location>
        <begin position="63"/>
        <end position="87"/>
    </location>
</feature>
<feature type="compositionally biased region" description="Basic and acidic residues" evidence="11">
    <location>
        <begin position="289"/>
        <end position="305"/>
    </location>
</feature>
<keyword evidence="10" id="KW-0175">Coiled coil</keyword>
<dbReference type="SMART" id="SM01381">
    <property type="entry name" value="7TM_GPCR_Srsx"/>
    <property type="match status" value="1"/>
</dbReference>
<comment type="similarity">
    <text evidence="9">Belongs to the G-protein coupled receptor 1 family.</text>
</comment>
<feature type="compositionally biased region" description="Polar residues" evidence="11">
    <location>
        <begin position="267"/>
        <end position="277"/>
    </location>
</feature>
<dbReference type="InterPro" id="IPR017452">
    <property type="entry name" value="GPCR_Rhodpsn_7TM"/>
</dbReference>
<evidence type="ECO:0000259" key="13">
    <source>
        <dbReference type="PROSITE" id="PS50262"/>
    </source>
</evidence>
<dbReference type="InterPro" id="IPR000276">
    <property type="entry name" value="GPCR_Rhodpsn"/>
</dbReference>
<evidence type="ECO:0000256" key="1">
    <source>
        <dbReference type="ARBA" id="ARBA00004651"/>
    </source>
</evidence>
<accession>A0A074ZEH4</accession>
<dbReference type="OrthoDB" id="5955450at2759"/>
<feature type="domain" description="G-protein coupled receptors family 1 profile" evidence="13">
    <location>
        <begin position="82"/>
        <end position="616"/>
    </location>
</feature>
<evidence type="ECO:0000313" key="15">
    <source>
        <dbReference type="Proteomes" id="UP000054324"/>
    </source>
</evidence>
<sequence>MNSVFLWIARSDSKALFIVVWIYFHTQETIHAERNISVTLATTQTTINVTGMNKTDASYWPSAILMLTTLTMSIITVVTVFGNLLVISSVIMNRSLHGTTHYLIASLAFADMFVGLLVFPPAITMNHLGYWPFSWKPLCIIWISLDILMCHASILNLCCISIDRYISITHPIGYLAVRSNRLAIVMISIAWGLPVITVVVPLFGSASHLVTETICMISPSRPFRIYATIMCFAAPLTLICFVYLRIIVALRRRPAPSATHISRRPNCPQQSSVLQQKTTHKSSGGDMMMKSKDCHADKSEIESHPRPESIYLLEHTGSLDTNDQKYSVRKGSSIQGAQLDHLIKHLEDRKNNARNKSEIVRQSLSSTLRQTPQNYLLLQSCSEPCYLNNMNETVRKIADHVPLLKIKPYDGRSLQSMKNSDKITMECENEGAQFINSERQSKEVNEMALLTSKQEQQAGEKKTDHSSDFTVHTARAAETSVVRRRRPHVFVLMLGQKISSVLVHLFASGSLHRFRRPMADISDSLVLSAAQENSEMGMASIPSAQSQYGRLRRVRIKRKMKTLTVVTSVIGCFALCWIPFFVCFILEAYVGLLPHELTLFVTLLGYANSVCNPFIYALLDDRYSKTYLEVIKCEYCRLFSCKASLSK</sequence>
<evidence type="ECO:0000256" key="9">
    <source>
        <dbReference type="RuleBase" id="RU000688"/>
    </source>
</evidence>
<dbReference type="RefSeq" id="XP_009172191.1">
    <property type="nucleotide sequence ID" value="XM_009173927.1"/>
</dbReference>
<dbReference type="KEGG" id="ovi:T265_08198"/>
<evidence type="ECO:0000256" key="2">
    <source>
        <dbReference type="ARBA" id="ARBA00022475"/>
    </source>
</evidence>
<dbReference type="GO" id="GO:0004930">
    <property type="term" value="F:G protein-coupled receptor activity"/>
    <property type="evidence" value="ECO:0007669"/>
    <property type="project" value="UniProtKB-KW"/>
</dbReference>
<feature type="transmembrane region" description="Helical" evidence="12">
    <location>
        <begin position="223"/>
        <end position="244"/>
    </location>
</feature>
<evidence type="ECO:0000256" key="12">
    <source>
        <dbReference type="SAM" id="Phobius"/>
    </source>
</evidence>
<evidence type="ECO:0000256" key="5">
    <source>
        <dbReference type="ARBA" id="ARBA00023040"/>
    </source>
</evidence>
<dbReference type="GeneID" id="20322377"/>
<dbReference type="PROSITE" id="PS00237">
    <property type="entry name" value="G_PROTEIN_RECEP_F1_1"/>
    <property type="match status" value="1"/>
</dbReference>
<dbReference type="STRING" id="6198.A0A074ZEH4"/>
<feature type="coiled-coil region" evidence="10">
    <location>
        <begin position="336"/>
        <end position="363"/>
    </location>
</feature>
<feature type="transmembrane region" description="Helical" evidence="12">
    <location>
        <begin position="99"/>
        <end position="120"/>
    </location>
</feature>
<keyword evidence="5 9" id="KW-0297">G-protein coupled receptor</keyword>
<dbReference type="GO" id="GO:0005886">
    <property type="term" value="C:plasma membrane"/>
    <property type="evidence" value="ECO:0007669"/>
    <property type="project" value="UniProtKB-SubCell"/>
</dbReference>
<evidence type="ECO:0000256" key="3">
    <source>
        <dbReference type="ARBA" id="ARBA00022692"/>
    </source>
</evidence>
<keyword evidence="15" id="KW-1185">Reference proteome</keyword>
<proteinExistence type="inferred from homology"/>
<evidence type="ECO:0000256" key="7">
    <source>
        <dbReference type="ARBA" id="ARBA00023170"/>
    </source>
</evidence>
<evidence type="ECO:0000313" key="14">
    <source>
        <dbReference type="EMBL" id="KER24067.1"/>
    </source>
</evidence>
<keyword evidence="2" id="KW-1003">Cell membrane</keyword>
<gene>
    <name evidence="14" type="ORF">T265_08198</name>
</gene>
<keyword evidence="3 9" id="KW-0812">Transmembrane</keyword>
<dbReference type="CTD" id="20322377"/>
<dbReference type="PRINTS" id="PR00237">
    <property type="entry name" value="GPCRRHODOPSN"/>
</dbReference>
<dbReference type="CDD" id="cd14967">
    <property type="entry name" value="7tmA_amine_R-like"/>
    <property type="match status" value="1"/>
</dbReference>
<dbReference type="PANTHER" id="PTHR24248">
    <property type="entry name" value="ADRENERGIC RECEPTOR-RELATED G-PROTEIN COUPLED RECEPTOR"/>
    <property type="match status" value="1"/>
</dbReference>
<dbReference type="Proteomes" id="UP000054324">
    <property type="component" value="Unassembled WGS sequence"/>
</dbReference>
<name>A0A074ZEH4_OPIVI</name>
<dbReference type="Pfam" id="PF00001">
    <property type="entry name" value="7tm_1"/>
    <property type="match status" value="1"/>
</dbReference>
<organism evidence="14 15">
    <name type="scientific">Opisthorchis viverrini</name>
    <name type="common">Southeast Asian liver fluke</name>
    <dbReference type="NCBI Taxonomy" id="6198"/>
    <lineage>
        <taxon>Eukaryota</taxon>
        <taxon>Metazoa</taxon>
        <taxon>Spiralia</taxon>
        <taxon>Lophotrochozoa</taxon>
        <taxon>Platyhelminthes</taxon>
        <taxon>Trematoda</taxon>
        <taxon>Digenea</taxon>
        <taxon>Opisthorchiida</taxon>
        <taxon>Opisthorchiata</taxon>
        <taxon>Opisthorchiidae</taxon>
        <taxon>Opisthorchis</taxon>
    </lineage>
</organism>
<dbReference type="PROSITE" id="PS50262">
    <property type="entry name" value="G_PROTEIN_RECEP_F1_2"/>
    <property type="match status" value="1"/>
</dbReference>
<dbReference type="EMBL" id="KL596824">
    <property type="protein sequence ID" value="KER24067.1"/>
    <property type="molecule type" value="Genomic_DNA"/>
</dbReference>
<feature type="region of interest" description="Disordered" evidence="11">
    <location>
        <begin position="258"/>
        <end position="305"/>
    </location>
</feature>
<dbReference type="SUPFAM" id="SSF81321">
    <property type="entry name" value="Family A G protein-coupled receptor-like"/>
    <property type="match status" value="1"/>
</dbReference>
<feature type="transmembrane region" description="Helical" evidence="12">
    <location>
        <begin position="597"/>
        <end position="619"/>
    </location>
</feature>
<keyword evidence="6 12" id="KW-0472">Membrane</keyword>
<keyword evidence="4 12" id="KW-1133">Transmembrane helix</keyword>
<feature type="transmembrane region" description="Helical" evidence="12">
    <location>
        <begin position="140"/>
        <end position="162"/>
    </location>
</feature>
<evidence type="ECO:0000256" key="6">
    <source>
        <dbReference type="ARBA" id="ARBA00023136"/>
    </source>
</evidence>
<evidence type="ECO:0000256" key="10">
    <source>
        <dbReference type="SAM" id="Coils"/>
    </source>
</evidence>
<protein>
    <recommendedName>
        <fullName evidence="13">G-protein coupled receptors family 1 profile domain-containing protein</fullName>
    </recommendedName>
</protein>
<evidence type="ECO:0000256" key="4">
    <source>
        <dbReference type="ARBA" id="ARBA00022989"/>
    </source>
</evidence>